<comment type="caution">
    <text evidence="3">The sequence shown here is derived from an EMBL/GenBank/DDBJ whole genome shotgun (WGS) entry which is preliminary data.</text>
</comment>
<dbReference type="PANTHER" id="PTHR35526">
    <property type="entry name" value="ANTI-SIGMA-F FACTOR RSBW-RELATED"/>
    <property type="match status" value="1"/>
</dbReference>
<evidence type="ECO:0000313" key="3">
    <source>
        <dbReference type="EMBL" id="MDQ2586876.1"/>
    </source>
</evidence>
<keyword evidence="4" id="KW-1185">Reference proteome</keyword>
<gene>
    <name evidence="3" type="ORF">CKY47_23370</name>
</gene>
<name>A0ABU0X415_9PSEU</name>
<dbReference type="Gene3D" id="3.30.565.10">
    <property type="entry name" value="Histidine kinase-like ATPase, C-terminal domain"/>
    <property type="match status" value="1"/>
</dbReference>
<evidence type="ECO:0000256" key="1">
    <source>
        <dbReference type="ARBA" id="ARBA00022527"/>
    </source>
</evidence>
<dbReference type="Proteomes" id="UP001225605">
    <property type="component" value="Unassembled WGS sequence"/>
</dbReference>
<dbReference type="InterPro" id="IPR036890">
    <property type="entry name" value="HATPase_C_sf"/>
</dbReference>
<sequence length="132" mass="14128">MNTETPGSNGGFAFSPHEPPPLSRLRQWVRTRLRDASADLVCDVELVITELVSNAYDHGRGLLAVSVVPLADGAVRVEVDDAASDAVLRLGKSALGTTRGRGLVVIDSVCSAWGVRRRPDRKTVWATVPNPA</sequence>
<dbReference type="Pfam" id="PF13581">
    <property type="entry name" value="HATPase_c_2"/>
    <property type="match status" value="1"/>
</dbReference>
<organism evidence="3 4">
    <name type="scientific">Saccharothrix yanglingensis</name>
    <dbReference type="NCBI Taxonomy" id="659496"/>
    <lineage>
        <taxon>Bacteria</taxon>
        <taxon>Bacillati</taxon>
        <taxon>Actinomycetota</taxon>
        <taxon>Actinomycetes</taxon>
        <taxon>Pseudonocardiales</taxon>
        <taxon>Pseudonocardiaceae</taxon>
        <taxon>Saccharothrix</taxon>
    </lineage>
</organism>
<dbReference type="RefSeq" id="WP_306748210.1">
    <property type="nucleotide sequence ID" value="NZ_NSDM01000010.1"/>
</dbReference>
<evidence type="ECO:0000259" key="2">
    <source>
        <dbReference type="Pfam" id="PF13581"/>
    </source>
</evidence>
<dbReference type="InterPro" id="IPR050267">
    <property type="entry name" value="Anti-sigma-factor_SerPK"/>
</dbReference>
<reference evidence="3 4" key="1">
    <citation type="submission" date="2017-06" db="EMBL/GenBank/DDBJ databases">
        <title>Cultured bacterium strain Saccharothrix yanglingensis Hhs.015.</title>
        <authorList>
            <person name="Xia Y."/>
        </authorList>
    </citation>
    <scope>NUCLEOTIDE SEQUENCE [LARGE SCALE GENOMIC DNA]</scope>
    <source>
        <strain evidence="3 4">Hhs.015</strain>
    </source>
</reference>
<keyword evidence="1" id="KW-0723">Serine/threonine-protein kinase</keyword>
<dbReference type="CDD" id="cd16936">
    <property type="entry name" value="HATPase_RsbW-like"/>
    <property type="match status" value="1"/>
</dbReference>
<protein>
    <submittedName>
        <fullName evidence="3">ATPase</fullName>
    </submittedName>
</protein>
<evidence type="ECO:0000313" key="4">
    <source>
        <dbReference type="Proteomes" id="UP001225605"/>
    </source>
</evidence>
<dbReference type="EMBL" id="NSDM01000010">
    <property type="protein sequence ID" value="MDQ2586876.1"/>
    <property type="molecule type" value="Genomic_DNA"/>
</dbReference>
<keyword evidence="1" id="KW-0808">Transferase</keyword>
<proteinExistence type="predicted"/>
<keyword evidence="1" id="KW-0418">Kinase</keyword>
<accession>A0ABU0X415</accession>
<dbReference type="SUPFAM" id="SSF55874">
    <property type="entry name" value="ATPase domain of HSP90 chaperone/DNA topoisomerase II/histidine kinase"/>
    <property type="match status" value="1"/>
</dbReference>
<dbReference type="PANTHER" id="PTHR35526:SF3">
    <property type="entry name" value="ANTI-SIGMA-F FACTOR RSBW"/>
    <property type="match status" value="1"/>
</dbReference>
<dbReference type="InterPro" id="IPR003594">
    <property type="entry name" value="HATPase_dom"/>
</dbReference>
<feature type="domain" description="Histidine kinase/HSP90-like ATPase" evidence="2">
    <location>
        <begin position="23"/>
        <end position="127"/>
    </location>
</feature>